<evidence type="ECO:0000256" key="7">
    <source>
        <dbReference type="ARBA" id="ARBA00023295"/>
    </source>
</evidence>
<organism evidence="12 13">
    <name type="scientific">Streptomyces griseoviridis</name>
    <dbReference type="NCBI Taxonomy" id="45398"/>
    <lineage>
        <taxon>Bacteria</taxon>
        <taxon>Bacillati</taxon>
        <taxon>Actinomycetota</taxon>
        <taxon>Actinomycetes</taxon>
        <taxon>Kitasatosporales</taxon>
        <taxon>Streptomycetaceae</taxon>
        <taxon>Streptomyces</taxon>
    </lineage>
</organism>
<keyword evidence="6" id="KW-0325">Glycoprotein</keyword>
<dbReference type="Pfam" id="PF01301">
    <property type="entry name" value="Glyco_hydro_35"/>
    <property type="match status" value="1"/>
</dbReference>
<dbReference type="Gene3D" id="2.102.20.10">
    <property type="entry name" value="Beta-galactosidase, domain 2"/>
    <property type="match status" value="1"/>
</dbReference>
<dbReference type="InterPro" id="IPR025300">
    <property type="entry name" value="BetaGal_jelly_roll_dom"/>
</dbReference>
<name>A0A918L855_STRGD</name>
<dbReference type="AlphaFoldDB" id="A0A918L855"/>
<dbReference type="PRINTS" id="PR00742">
    <property type="entry name" value="GLHYDRLASE35"/>
</dbReference>
<dbReference type="SUPFAM" id="SSF49785">
    <property type="entry name" value="Galactose-binding domain-like"/>
    <property type="match status" value="2"/>
</dbReference>
<keyword evidence="13" id="KW-1185">Reference proteome</keyword>
<evidence type="ECO:0000256" key="4">
    <source>
        <dbReference type="ARBA" id="ARBA00022729"/>
    </source>
</evidence>
<evidence type="ECO:0000256" key="6">
    <source>
        <dbReference type="ARBA" id="ARBA00023180"/>
    </source>
</evidence>
<dbReference type="InterPro" id="IPR031330">
    <property type="entry name" value="Gly_Hdrlase_35_cat"/>
</dbReference>
<evidence type="ECO:0000259" key="11">
    <source>
        <dbReference type="SMART" id="SM01029"/>
    </source>
</evidence>
<dbReference type="SUPFAM" id="SSF51011">
    <property type="entry name" value="Glycosyl hydrolase domain"/>
    <property type="match status" value="1"/>
</dbReference>
<feature type="compositionally biased region" description="Basic and acidic residues" evidence="9">
    <location>
        <begin position="599"/>
        <end position="608"/>
    </location>
</feature>
<reference evidence="12" key="1">
    <citation type="journal article" date="2014" name="Int. J. Syst. Evol. Microbiol.">
        <title>Complete genome sequence of Corynebacterium casei LMG S-19264T (=DSM 44701T), isolated from a smear-ripened cheese.</title>
        <authorList>
            <consortium name="US DOE Joint Genome Institute (JGI-PGF)"/>
            <person name="Walter F."/>
            <person name="Albersmeier A."/>
            <person name="Kalinowski J."/>
            <person name="Ruckert C."/>
        </authorList>
    </citation>
    <scope>NUCLEOTIDE SEQUENCE</scope>
    <source>
        <strain evidence="12">JCM 4234</strain>
    </source>
</reference>
<feature type="chain" id="PRO_5036712000" description="beta-galactosidase" evidence="10">
    <location>
        <begin position="29"/>
        <end position="901"/>
    </location>
</feature>
<dbReference type="Gene3D" id="3.20.20.80">
    <property type="entry name" value="Glycosidases"/>
    <property type="match status" value="1"/>
</dbReference>
<dbReference type="SUPFAM" id="SSF117100">
    <property type="entry name" value="Beta-galactosidase LacA, domain 3"/>
    <property type="match status" value="1"/>
</dbReference>
<keyword evidence="4 10" id="KW-0732">Signal</keyword>
<reference evidence="12" key="2">
    <citation type="submission" date="2020-09" db="EMBL/GenBank/DDBJ databases">
        <authorList>
            <person name="Sun Q."/>
            <person name="Ohkuma M."/>
        </authorList>
    </citation>
    <scope>NUCLEOTIDE SEQUENCE</scope>
    <source>
        <strain evidence="12">JCM 4234</strain>
    </source>
</reference>
<dbReference type="InterPro" id="IPR037110">
    <property type="entry name" value="Betagal_dom2_sf"/>
</dbReference>
<evidence type="ECO:0000256" key="9">
    <source>
        <dbReference type="SAM" id="MobiDB-lite"/>
    </source>
</evidence>
<dbReference type="Pfam" id="PF13363">
    <property type="entry name" value="BetaGal_dom3"/>
    <property type="match status" value="1"/>
</dbReference>
<dbReference type="Pfam" id="PF13364">
    <property type="entry name" value="BetaGal_ABD2"/>
    <property type="match status" value="2"/>
</dbReference>
<feature type="domain" description="Beta-galactosidase" evidence="11">
    <location>
        <begin position="319"/>
        <end position="494"/>
    </location>
</feature>
<dbReference type="InterPro" id="IPR018954">
    <property type="entry name" value="Betagal_dom2"/>
</dbReference>
<dbReference type="InterPro" id="IPR017853">
    <property type="entry name" value="GH"/>
</dbReference>
<evidence type="ECO:0000256" key="8">
    <source>
        <dbReference type="RuleBase" id="RU003679"/>
    </source>
</evidence>
<sequence>MEPTRRTFSALAGTTLLGLVLGGGSSGAAPDSAGGTVPTGPPPPRPRADGVRHQVGRDRYSLLVDGRRLVLWPGELHPFRLPGPTLWRDALEKMRAHGYNAVEVPVAWNVHSPAPGRYDFTGVRDLDLFLRTAAGAGLYVVLRPGPYIGADVDGGGLPGWLAATGARPRTTDPEYLRHADAWLARVDATARRHLYTRGEGTVLLYRLEEPGDSADARALAAHVRRRVRADGIDVPLVSGPARARRTSGPAEERRLRLADLAAGTVVPAGSLAFGGINAGWLGAPALPTRYDEGAVFDGGRKPTPRLEPVHQLGHLVRHVPDLARLEPAARVRAGDRRIAVDHLANPDTGTQVFVLRNDSGEEVTTTLPGTPVAAPVTVAARDAKLLAAGLRMGGERRLAYCTAQPMLFLSDVGGRDIAVFAGRHGEIAQVVLDVPSEPETTRLDTEAAWAYDHGRLNVSVPLGAGGLARVSVVGGGSGRPLLLLFTDDAGALRMWPYETEAGPFLVYGPALLRGVEPAGATAHLTGDVRAATGLEVWGPRGLTGVTWNGAARRTRTSRAGSLTVEGLLPGAPPVQPPALGGWRRRTGNPEAGPDFDDGDWTRADRTESHSATPVPEGGPVLFADDHGCHYGDVWYRARLTGTAGLTSVTLAHRTGPDGLVLAWLDGEPLGCGHGGAGETETRLRLPGKLRERFEDEDGTGAPDAVLSVLVRPGPHDGLGTARGLVSARFGGAAPRAAWRIRGAAGTDAVRGPLNTGGLYGERRGWHLPGLDERGWTAVRSTRTGRRQGETWLRTAFRPDLPAGVDATFGLVLEDDAPDRAYRVQIFLNGWNIGQYAGDRTGAQHTFVLPNGILRPRETNTLALAVLAEGTTGAGPRAVRLTVLGGAAGGVPVEPVAAPGRA</sequence>
<dbReference type="GO" id="GO:0005975">
    <property type="term" value="P:carbohydrate metabolic process"/>
    <property type="evidence" value="ECO:0007669"/>
    <property type="project" value="InterPro"/>
</dbReference>
<evidence type="ECO:0000256" key="1">
    <source>
        <dbReference type="ARBA" id="ARBA00001412"/>
    </source>
</evidence>
<evidence type="ECO:0000313" key="13">
    <source>
        <dbReference type="Proteomes" id="UP000653493"/>
    </source>
</evidence>
<protein>
    <recommendedName>
        <fullName evidence="3">beta-galactosidase</fullName>
        <ecNumber evidence="3">3.2.1.23</ecNumber>
    </recommendedName>
</protein>
<comment type="similarity">
    <text evidence="2 8">Belongs to the glycosyl hydrolase 35 family.</text>
</comment>
<dbReference type="Proteomes" id="UP000653493">
    <property type="component" value="Unassembled WGS sequence"/>
</dbReference>
<feature type="region of interest" description="Disordered" evidence="9">
    <location>
        <begin position="564"/>
        <end position="618"/>
    </location>
</feature>
<evidence type="ECO:0000256" key="2">
    <source>
        <dbReference type="ARBA" id="ARBA00009809"/>
    </source>
</evidence>
<comment type="catalytic activity">
    <reaction evidence="1">
        <text>Hydrolysis of terminal non-reducing beta-D-galactose residues in beta-D-galactosides.</text>
        <dbReference type="EC" id="3.2.1.23"/>
    </reaction>
</comment>
<evidence type="ECO:0000313" key="12">
    <source>
        <dbReference type="EMBL" id="GGS19887.1"/>
    </source>
</evidence>
<dbReference type="SMART" id="SM01029">
    <property type="entry name" value="BetaGal_dom2"/>
    <property type="match status" value="1"/>
</dbReference>
<dbReference type="InterPro" id="IPR001944">
    <property type="entry name" value="Glycoside_Hdrlase_35"/>
</dbReference>
<feature type="region of interest" description="Disordered" evidence="9">
    <location>
        <begin position="27"/>
        <end position="52"/>
    </location>
</feature>
<accession>A0A918L855</accession>
<evidence type="ECO:0000256" key="3">
    <source>
        <dbReference type="ARBA" id="ARBA00012756"/>
    </source>
</evidence>
<evidence type="ECO:0000256" key="10">
    <source>
        <dbReference type="SAM" id="SignalP"/>
    </source>
</evidence>
<dbReference type="Gene3D" id="2.60.390.10">
    <property type="entry name" value="Beta-galactosidase, domain 3"/>
    <property type="match status" value="1"/>
</dbReference>
<gene>
    <name evidence="12" type="ORF">GCM10010238_05100</name>
</gene>
<dbReference type="InterPro" id="IPR036833">
    <property type="entry name" value="BetaGal_dom3_sf"/>
</dbReference>
<feature type="compositionally biased region" description="Low complexity" evidence="9">
    <location>
        <begin position="27"/>
        <end position="38"/>
    </location>
</feature>
<dbReference type="InterPro" id="IPR008979">
    <property type="entry name" value="Galactose-bd-like_sf"/>
</dbReference>
<keyword evidence="5" id="KW-0378">Hydrolase</keyword>
<comment type="caution">
    <text evidence="12">The sequence shown here is derived from an EMBL/GenBank/DDBJ whole genome shotgun (WGS) entry which is preliminary data.</text>
</comment>
<dbReference type="SUPFAM" id="SSF51445">
    <property type="entry name" value="(Trans)glycosidases"/>
    <property type="match status" value="1"/>
</dbReference>
<proteinExistence type="inferred from homology"/>
<keyword evidence="7" id="KW-0326">Glycosidase</keyword>
<evidence type="ECO:0000256" key="5">
    <source>
        <dbReference type="ARBA" id="ARBA00022801"/>
    </source>
</evidence>
<dbReference type="EMBL" id="BMSL01000001">
    <property type="protein sequence ID" value="GGS19887.1"/>
    <property type="molecule type" value="Genomic_DNA"/>
</dbReference>
<dbReference type="EC" id="3.2.1.23" evidence="3"/>
<dbReference type="GO" id="GO:0004565">
    <property type="term" value="F:beta-galactosidase activity"/>
    <property type="evidence" value="ECO:0007669"/>
    <property type="project" value="UniProtKB-EC"/>
</dbReference>
<feature type="signal peptide" evidence="10">
    <location>
        <begin position="1"/>
        <end position="28"/>
    </location>
</feature>
<dbReference type="PANTHER" id="PTHR23421">
    <property type="entry name" value="BETA-GALACTOSIDASE RELATED"/>
    <property type="match status" value="1"/>
</dbReference>
<dbReference type="Gene3D" id="2.60.120.260">
    <property type="entry name" value="Galactose-binding domain-like"/>
    <property type="match status" value="2"/>
</dbReference>
<dbReference type="InterPro" id="IPR025972">
    <property type="entry name" value="BetaGal_dom3"/>
</dbReference>